<gene>
    <name evidence="2" type="ORF">FALBO_10575</name>
</gene>
<accession>A0A8H4P4Y1</accession>
<organism evidence="2 3">
    <name type="scientific">Fusarium albosuccineum</name>
    <dbReference type="NCBI Taxonomy" id="1237068"/>
    <lineage>
        <taxon>Eukaryota</taxon>
        <taxon>Fungi</taxon>
        <taxon>Dikarya</taxon>
        <taxon>Ascomycota</taxon>
        <taxon>Pezizomycotina</taxon>
        <taxon>Sordariomycetes</taxon>
        <taxon>Hypocreomycetidae</taxon>
        <taxon>Hypocreales</taxon>
        <taxon>Nectriaceae</taxon>
        <taxon>Fusarium</taxon>
        <taxon>Fusarium decemcellulare species complex</taxon>
    </lineage>
</organism>
<evidence type="ECO:0000256" key="1">
    <source>
        <dbReference type="SAM" id="MobiDB-lite"/>
    </source>
</evidence>
<dbReference type="PANTHER" id="PTHR33481">
    <property type="entry name" value="REVERSE TRANSCRIPTASE"/>
    <property type="match status" value="1"/>
</dbReference>
<sequence length="228" mass="26265">MHFSRSKLRGAPAVRRGDVEKRSESTLRWLGIWLDSRLSFRVHVEKWADKAQAVTYRLRGLTNTKHGPLPSAVRSAAKGMSRAGTAPRPTRDVSSSNQHLEQRMKKAFNRAMRAILPVWKTTPITILHREGEIPPVDQLLEARRLKSLDETQPLTRRTALPRQPAYHDLIKRRCQAQAERSFRTRLRHTDELLIPCARPKLIQRCFKKERMPPLQTASKGKTAEAFLR</sequence>
<reference evidence="2 3" key="1">
    <citation type="submission" date="2020-01" db="EMBL/GenBank/DDBJ databases">
        <title>Identification and distribution of gene clusters putatively required for synthesis of sphingolipid metabolism inhibitors in phylogenetically diverse species of the filamentous fungus Fusarium.</title>
        <authorList>
            <person name="Kim H.-S."/>
            <person name="Busman M."/>
            <person name="Brown D.W."/>
            <person name="Divon H."/>
            <person name="Uhlig S."/>
            <person name="Proctor R.H."/>
        </authorList>
    </citation>
    <scope>NUCLEOTIDE SEQUENCE [LARGE SCALE GENOMIC DNA]</scope>
    <source>
        <strain evidence="2 3">NRRL 20459</strain>
    </source>
</reference>
<evidence type="ECO:0008006" key="4">
    <source>
        <dbReference type="Google" id="ProtNLM"/>
    </source>
</evidence>
<dbReference type="Proteomes" id="UP000554235">
    <property type="component" value="Unassembled WGS sequence"/>
</dbReference>
<dbReference type="EMBL" id="JAADYS010001503">
    <property type="protein sequence ID" value="KAF4462614.1"/>
    <property type="molecule type" value="Genomic_DNA"/>
</dbReference>
<dbReference type="OrthoDB" id="4842715at2759"/>
<dbReference type="AlphaFoldDB" id="A0A8H4P4Y1"/>
<evidence type="ECO:0000313" key="2">
    <source>
        <dbReference type="EMBL" id="KAF4462614.1"/>
    </source>
</evidence>
<proteinExistence type="predicted"/>
<comment type="caution">
    <text evidence="2">The sequence shown here is derived from an EMBL/GenBank/DDBJ whole genome shotgun (WGS) entry which is preliminary data.</text>
</comment>
<protein>
    <recommendedName>
        <fullName evidence="4">Reverse transcriptase</fullName>
    </recommendedName>
</protein>
<dbReference type="PANTHER" id="PTHR33481:SF1">
    <property type="entry name" value="ENDONUCLEASE_EXONUCLEASE_PHOSPHATASE DOMAIN-CONTAINING PROTEIN-RELATED"/>
    <property type="match status" value="1"/>
</dbReference>
<feature type="region of interest" description="Disordered" evidence="1">
    <location>
        <begin position="80"/>
        <end position="99"/>
    </location>
</feature>
<keyword evidence="3" id="KW-1185">Reference proteome</keyword>
<evidence type="ECO:0000313" key="3">
    <source>
        <dbReference type="Proteomes" id="UP000554235"/>
    </source>
</evidence>
<name>A0A8H4P4Y1_9HYPO</name>